<feature type="coiled-coil region" evidence="1">
    <location>
        <begin position="32"/>
        <end position="73"/>
    </location>
</feature>
<evidence type="ECO:0000256" key="1">
    <source>
        <dbReference type="SAM" id="Coils"/>
    </source>
</evidence>
<name>A0A2M8EP73_9BACT</name>
<dbReference type="SUPFAM" id="SSF57997">
    <property type="entry name" value="Tropomyosin"/>
    <property type="match status" value="1"/>
</dbReference>
<proteinExistence type="predicted"/>
<reference evidence="3" key="1">
    <citation type="submission" date="2017-09" db="EMBL/GenBank/DDBJ databases">
        <title>Depth-based differentiation of microbial function through sediment-hosted aquifers and enrichment of novel symbionts in the deep terrestrial subsurface.</title>
        <authorList>
            <person name="Probst A.J."/>
            <person name="Ladd B."/>
            <person name="Jarett J.K."/>
            <person name="Geller-Mcgrath D.E."/>
            <person name="Sieber C.M.K."/>
            <person name="Emerson J.B."/>
            <person name="Anantharaman K."/>
            <person name="Thomas B.C."/>
            <person name="Malmstrom R."/>
            <person name="Stieglmeier M."/>
            <person name="Klingl A."/>
            <person name="Woyke T."/>
            <person name="Ryan C.M."/>
            <person name="Banfield J.F."/>
        </authorList>
    </citation>
    <scope>NUCLEOTIDE SEQUENCE [LARGE SCALE GENOMIC DNA]</scope>
</reference>
<gene>
    <name evidence="2" type="ORF">CO057_02310</name>
</gene>
<dbReference type="Proteomes" id="UP000230251">
    <property type="component" value="Unassembled WGS sequence"/>
</dbReference>
<comment type="caution">
    <text evidence="2">The sequence shown here is derived from an EMBL/GenBank/DDBJ whole genome shotgun (WGS) entry which is preliminary data.</text>
</comment>
<accession>A0A2M8EP73</accession>
<evidence type="ECO:0000313" key="2">
    <source>
        <dbReference type="EMBL" id="PJC24543.1"/>
    </source>
</evidence>
<organism evidence="2 3">
    <name type="scientific">Candidatus Uhrbacteria bacterium CG_4_9_14_0_2_um_filter_41_50</name>
    <dbReference type="NCBI Taxonomy" id="1975031"/>
    <lineage>
        <taxon>Bacteria</taxon>
        <taxon>Candidatus Uhriibacteriota</taxon>
    </lineage>
</organism>
<dbReference type="Gene3D" id="1.20.5.170">
    <property type="match status" value="1"/>
</dbReference>
<protein>
    <submittedName>
        <fullName evidence="2">Uncharacterized protein</fullName>
    </submittedName>
</protein>
<evidence type="ECO:0000313" key="3">
    <source>
        <dbReference type="Proteomes" id="UP000230251"/>
    </source>
</evidence>
<sequence>MLLLVFLTSASAMTPAELRARKASEAKSSRKITVLDSQLTAAQTRAAELERQVASLQKQLATAKSEAASAKQAFSTEKTTCSKEVIDLLAAYDAKEEELSKCQGGAK</sequence>
<dbReference type="EMBL" id="PFSI01000035">
    <property type="protein sequence ID" value="PJC24543.1"/>
    <property type="molecule type" value="Genomic_DNA"/>
</dbReference>
<dbReference type="AlphaFoldDB" id="A0A2M8EP73"/>
<keyword evidence="1" id="KW-0175">Coiled coil</keyword>